<evidence type="ECO:0000313" key="1">
    <source>
        <dbReference type="EMBL" id="OJA08241.1"/>
    </source>
</evidence>
<keyword evidence="2" id="KW-1185">Reference proteome</keyword>
<dbReference type="OrthoDB" id="3270501at2759"/>
<organism evidence="1 2">
    <name type="scientific">Rhizopogon vesiculosus</name>
    <dbReference type="NCBI Taxonomy" id="180088"/>
    <lineage>
        <taxon>Eukaryota</taxon>
        <taxon>Fungi</taxon>
        <taxon>Dikarya</taxon>
        <taxon>Basidiomycota</taxon>
        <taxon>Agaricomycotina</taxon>
        <taxon>Agaricomycetes</taxon>
        <taxon>Agaricomycetidae</taxon>
        <taxon>Boletales</taxon>
        <taxon>Suillineae</taxon>
        <taxon>Rhizopogonaceae</taxon>
        <taxon>Rhizopogon</taxon>
    </lineage>
</organism>
<protein>
    <submittedName>
        <fullName evidence="1">Uncharacterized protein</fullName>
    </submittedName>
</protein>
<evidence type="ECO:0000313" key="2">
    <source>
        <dbReference type="Proteomes" id="UP000183567"/>
    </source>
</evidence>
<dbReference type="Proteomes" id="UP000183567">
    <property type="component" value="Unassembled WGS sequence"/>
</dbReference>
<accession>A0A1J8Q3D5</accession>
<dbReference type="AlphaFoldDB" id="A0A1J8Q3D5"/>
<name>A0A1J8Q3D5_9AGAM</name>
<gene>
    <name evidence="1" type="ORF">AZE42_09012</name>
</gene>
<comment type="caution">
    <text evidence="1">The sequence shown here is derived from an EMBL/GenBank/DDBJ whole genome shotgun (WGS) entry which is preliminary data.</text>
</comment>
<reference evidence="1 2" key="1">
    <citation type="submission" date="2016-03" db="EMBL/GenBank/DDBJ databases">
        <title>Comparative genomics of the ectomycorrhizal sister species Rhizopogon vinicolor and Rhizopogon vesiculosus (Basidiomycota: Boletales) reveals a divergence of the mating type B locus.</title>
        <authorList>
            <person name="Mujic A.B."/>
            <person name="Kuo A."/>
            <person name="Tritt A."/>
            <person name="Lipzen A."/>
            <person name="Chen C."/>
            <person name="Johnson J."/>
            <person name="Sharma A."/>
            <person name="Barry K."/>
            <person name="Grigoriev I.V."/>
            <person name="Spatafora J.W."/>
        </authorList>
    </citation>
    <scope>NUCLEOTIDE SEQUENCE [LARGE SCALE GENOMIC DNA]</scope>
    <source>
        <strain evidence="1 2">AM-OR11-056</strain>
    </source>
</reference>
<sequence length="153" mass="17829">MLDLVELRLHLRDDYMWRGCVKYRLRRSRHIIPDPLPIQHRDTSASSNEITPEKSEILTWTQSELDDVDDSMIFTSTFEQITLQQLFNLSDNAWTNLTERIGTRSLDDELEFYELVELDAEGEVDDPAFDDMMSSTVLLCAIRISVHKMDSES</sequence>
<proteinExistence type="predicted"/>
<dbReference type="EMBL" id="LVVM01006353">
    <property type="protein sequence ID" value="OJA08241.1"/>
    <property type="molecule type" value="Genomic_DNA"/>
</dbReference>